<dbReference type="PhylomeDB" id="A0A022RFT3"/>
<dbReference type="GO" id="GO:0101005">
    <property type="term" value="F:deubiquitinase activity"/>
    <property type="evidence" value="ECO:0000318"/>
    <property type="project" value="GO_Central"/>
</dbReference>
<organism evidence="5 6">
    <name type="scientific">Erythranthe guttata</name>
    <name type="common">Yellow monkey flower</name>
    <name type="synonym">Mimulus guttatus</name>
    <dbReference type="NCBI Taxonomy" id="4155"/>
    <lineage>
        <taxon>Eukaryota</taxon>
        <taxon>Viridiplantae</taxon>
        <taxon>Streptophyta</taxon>
        <taxon>Embryophyta</taxon>
        <taxon>Tracheophyta</taxon>
        <taxon>Spermatophyta</taxon>
        <taxon>Magnoliopsida</taxon>
        <taxon>eudicotyledons</taxon>
        <taxon>Gunneridae</taxon>
        <taxon>Pentapetalae</taxon>
        <taxon>asterids</taxon>
        <taxon>lamiids</taxon>
        <taxon>Lamiales</taxon>
        <taxon>Phrymaceae</taxon>
        <taxon>Erythranthe</taxon>
    </lineage>
</organism>
<protein>
    <recommendedName>
        <fullName evidence="4">PPPDE domain-containing protein</fullName>
    </recommendedName>
</protein>
<dbReference type="OMA" id="DGWHSIM"/>
<dbReference type="OrthoDB" id="412286at2759"/>
<dbReference type="KEGG" id="egt:105957433"/>
<dbReference type="AlphaFoldDB" id="A0A022RFT3"/>
<keyword evidence="3" id="KW-0378">Hydrolase</keyword>
<accession>A0A022RFT3</accession>
<proteinExistence type="inferred from homology"/>
<feature type="domain" description="PPPDE" evidence="4">
    <location>
        <begin position="43"/>
        <end position="180"/>
    </location>
</feature>
<dbReference type="STRING" id="4155.A0A022RFT3"/>
<dbReference type="GO" id="GO:0006508">
    <property type="term" value="P:proteolysis"/>
    <property type="evidence" value="ECO:0007669"/>
    <property type="project" value="UniProtKB-KW"/>
</dbReference>
<dbReference type="PANTHER" id="PTHR12378">
    <property type="entry name" value="DESUMOYLATING ISOPEPTIDASE"/>
    <property type="match status" value="1"/>
</dbReference>
<dbReference type="EMBL" id="KI630513">
    <property type="protein sequence ID" value="EYU37765.1"/>
    <property type="molecule type" value="Genomic_DNA"/>
</dbReference>
<evidence type="ECO:0000256" key="3">
    <source>
        <dbReference type="ARBA" id="ARBA00022801"/>
    </source>
</evidence>
<dbReference type="InterPro" id="IPR008580">
    <property type="entry name" value="PPPDE_dom"/>
</dbReference>
<dbReference type="eggNOG" id="KOG0324">
    <property type="taxonomic scope" value="Eukaryota"/>
</dbReference>
<dbReference type="PANTHER" id="PTHR12378:SF83">
    <property type="entry name" value="PPPDE DOMAIN-CONTAINING PROTEIN"/>
    <property type="match status" value="1"/>
</dbReference>
<evidence type="ECO:0000259" key="4">
    <source>
        <dbReference type="PROSITE" id="PS51858"/>
    </source>
</evidence>
<evidence type="ECO:0000313" key="5">
    <source>
        <dbReference type="EMBL" id="EYU37765.1"/>
    </source>
</evidence>
<dbReference type="Gene3D" id="3.90.1720.30">
    <property type="entry name" value="PPPDE domains"/>
    <property type="match status" value="1"/>
</dbReference>
<evidence type="ECO:0000256" key="1">
    <source>
        <dbReference type="ARBA" id="ARBA00008140"/>
    </source>
</evidence>
<dbReference type="InterPro" id="IPR042266">
    <property type="entry name" value="PPPDE_sf"/>
</dbReference>
<dbReference type="MEROPS" id="C97.A09"/>
<dbReference type="PROSITE" id="PS51858">
    <property type="entry name" value="PPPDE"/>
    <property type="match status" value="1"/>
</dbReference>
<gene>
    <name evidence="5" type="ORF">MIMGU_mgv1a012328mg</name>
</gene>
<keyword evidence="6" id="KW-1185">Reference proteome</keyword>
<dbReference type="SMART" id="SM01179">
    <property type="entry name" value="DUF862"/>
    <property type="match status" value="1"/>
</dbReference>
<dbReference type="Pfam" id="PF05903">
    <property type="entry name" value="Peptidase_C97"/>
    <property type="match status" value="1"/>
</dbReference>
<dbReference type="Proteomes" id="UP000030748">
    <property type="component" value="Unassembled WGS sequence"/>
</dbReference>
<reference evidence="5 6" key="1">
    <citation type="journal article" date="2013" name="Proc. Natl. Acad. Sci. U.S.A.">
        <title>Fine-scale variation in meiotic recombination in Mimulus inferred from population shotgun sequencing.</title>
        <authorList>
            <person name="Hellsten U."/>
            <person name="Wright K.M."/>
            <person name="Jenkins J."/>
            <person name="Shu S."/>
            <person name="Yuan Y."/>
            <person name="Wessler S.R."/>
            <person name="Schmutz J."/>
            <person name="Willis J.H."/>
            <person name="Rokhsar D.S."/>
        </authorList>
    </citation>
    <scope>NUCLEOTIDE SEQUENCE [LARGE SCALE GENOMIC DNA]</scope>
    <source>
        <strain evidence="6">cv. DUN x IM62</strain>
    </source>
</reference>
<sequence>MKSKLKNGWRSIMPLHTQGELAARFCVFPKINKSASCSSPGKTPVYLNVYDLTTVNGYFYWAGVGVFHSGIEVHGSEYAFGAHDYPTSGVFEVEPRQCPGFNFRKSIFIGTTNLDQNQIREFMEDQSANYHGDTYHLVVKNCNHFCEDMCYKLTGKRIPKWVNRLARIGSFCNCILPEALKTNTSNYRESDCEKKSLRGSSLRCFSSISMHQKERENEDEEEVSISSLFLHSHYKGCLPNWDLKKFRSKSVKEG</sequence>
<name>A0A022RFT3_ERYGU</name>
<keyword evidence="2" id="KW-0645">Protease</keyword>
<comment type="similarity">
    <text evidence="1">Belongs to the DeSI family.</text>
</comment>
<evidence type="ECO:0000313" key="6">
    <source>
        <dbReference type="Proteomes" id="UP000030748"/>
    </source>
</evidence>
<evidence type="ECO:0000256" key="2">
    <source>
        <dbReference type="ARBA" id="ARBA00022670"/>
    </source>
</evidence>